<organism evidence="4 5">
    <name type="scientific">Dracunculus medinensis</name>
    <name type="common">Guinea worm</name>
    <dbReference type="NCBI Taxonomy" id="318479"/>
    <lineage>
        <taxon>Eukaryota</taxon>
        <taxon>Metazoa</taxon>
        <taxon>Ecdysozoa</taxon>
        <taxon>Nematoda</taxon>
        <taxon>Chromadorea</taxon>
        <taxon>Rhabditida</taxon>
        <taxon>Spirurina</taxon>
        <taxon>Dracunculoidea</taxon>
        <taxon>Dracunculidae</taxon>
        <taxon>Dracunculus</taxon>
    </lineage>
</organism>
<dbReference type="Pfam" id="PF08698">
    <property type="entry name" value="Fcf2"/>
    <property type="match status" value="1"/>
</dbReference>
<evidence type="ECO:0000313" key="5">
    <source>
        <dbReference type="WBParaSite" id="DME_0000612601-mRNA-1"/>
    </source>
</evidence>
<dbReference type="InterPro" id="IPR039883">
    <property type="entry name" value="Fcf2/DNTTIP2"/>
</dbReference>
<dbReference type="GO" id="GO:0005730">
    <property type="term" value="C:nucleolus"/>
    <property type="evidence" value="ECO:0007669"/>
    <property type="project" value="UniProtKB-SubCell"/>
</dbReference>
<dbReference type="InterPro" id="IPR014810">
    <property type="entry name" value="Fcf2_C"/>
</dbReference>
<dbReference type="WBParaSite" id="DME_0000612601-mRNA-1">
    <property type="protein sequence ID" value="DME_0000612601-mRNA-1"/>
    <property type="gene ID" value="DME_0000612601"/>
</dbReference>
<accession>A0A0N4UFC4</accession>
<reference evidence="5" key="1">
    <citation type="submission" date="2017-02" db="UniProtKB">
        <authorList>
            <consortium name="WormBaseParasite"/>
        </authorList>
    </citation>
    <scope>IDENTIFICATION</scope>
</reference>
<protein>
    <submittedName>
        <fullName evidence="5">Fcf2 domain-containing protein</fullName>
    </submittedName>
</protein>
<sequence length="161" mass="19086">LLEKSIIRPGFEKILGEGFVPLSAGAAKRMRKIERERTKGVSWFNMPATELTEERRRDLELLQMRDTIDEKARYRKSDHSTLPKFFQVGTIIESKADFYSSRIPKKARKRTIAEELLADIEFQARQKKKFNEIKSLEAIKKKGSFRHSWYPKKKRMRRKNI</sequence>
<keyword evidence="2" id="KW-0539">Nucleus</keyword>
<proteinExistence type="predicted"/>
<name>A0A0N4UFC4_DRAME</name>
<dbReference type="GO" id="GO:0003723">
    <property type="term" value="F:RNA binding"/>
    <property type="evidence" value="ECO:0007669"/>
    <property type="project" value="TreeGrafter"/>
</dbReference>
<evidence type="ECO:0000259" key="3">
    <source>
        <dbReference type="Pfam" id="PF08698"/>
    </source>
</evidence>
<dbReference type="GO" id="GO:0006396">
    <property type="term" value="P:RNA processing"/>
    <property type="evidence" value="ECO:0007669"/>
    <property type="project" value="TreeGrafter"/>
</dbReference>
<evidence type="ECO:0000256" key="2">
    <source>
        <dbReference type="ARBA" id="ARBA00023242"/>
    </source>
</evidence>
<dbReference type="PANTHER" id="PTHR21686:SF12">
    <property type="entry name" value="DEOXYNUCLEOTIDYLTRANSFERASE TERMINAL-INTERACTING PROTEIN 2"/>
    <property type="match status" value="1"/>
</dbReference>
<comment type="subcellular location">
    <subcellularLocation>
        <location evidence="1">Nucleus</location>
        <location evidence="1">Nucleolus</location>
    </subcellularLocation>
</comment>
<dbReference type="PANTHER" id="PTHR21686">
    <property type="entry name" value="DEOXYNUCLEOTIDYLTRANSFERASE TERMINAL-INTERACTING PROTEIN 2"/>
    <property type="match status" value="1"/>
</dbReference>
<evidence type="ECO:0000256" key="1">
    <source>
        <dbReference type="ARBA" id="ARBA00004604"/>
    </source>
</evidence>
<dbReference type="Proteomes" id="UP000038040">
    <property type="component" value="Unplaced"/>
</dbReference>
<feature type="domain" description="Fcf2 pre-rRNA processing C-terminal" evidence="3">
    <location>
        <begin position="36"/>
        <end position="129"/>
    </location>
</feature>
<dbReference type="AlphaFoldDB" id="A0A0N4UFC4"/>
<evidence type="ECO:0000313" key="4">
    <source>
        <dbReference type="Proteomes" id="UP000038040"/>
    </source>
</evidence>